<dbReference type="Pfam" id="PF13487">
    <property type="entry name" value="HD_5"/>
    <property type="match status" value="2"/>
</dbReference>
<dbReference type="AlphaFoldDB" id="A0A6N6JLR8"/>
<keyword evidence="3" id="KW-0804">Transcription</keyword>
<organism evidence="5 6">
    <name type="scientific">Litoreibacter roseus</name>
    <dbReference type="NCBI Taxonomy" id="2601869"/>
    <lineage>
        <taxon>Bacteria</taxon>
        <taxon>Pseudomonadati</taxon>
        <taxon>Pseudomonadota</taxon>
        <taxon>Alphaproteobacteria</taxon>
        <taxon>Rhodobacterales</taxon>
        <taxon>Roseobacteraceae</taxon>
        <taxon>Litoreibacter</taxon>
    </lineage>
</organism>
<evidence type="ECO:0000259" key="4">
    <source>
        <dbReference type="PROSITE" id="PS50043"/>
    </source>
</evidence>
<dbReference type="InterPro" id="IPR036388">
    <property type="entry name" value="WH-like_DNA-bd_sf"/>
</dbReference>
<keyword evidence="1" id="KW-0805">Transcription regulation</keyword>
<comment type="caution">
    <text evidence="5">The sequence shown here is derived from an EMBL/GenBank/DDBJ whole genome shotgun (WGS) entry which is preliminary data.</text>
</comment>
<dbReference type="GO" id="GO:0006355">
    <property type="term" value="P:regulation of DNA-templated transcription"/>
    <property type="evidence" value="ECO:0007669"/>
    <property type="project" value="InterPro"/>
</dbReference>
<dbReference type="SUPFAM" id="SSF46894">
    <property type="entry name" value="C-terminal effector domain of the bipartite response regulators"/>
    <property type="match status" value="1"/>
</dbReference>
<evidence type="ECO:0000256" key="1">
    <source>
        <dbReference type="ARBA" id="ARBA00023015"/>
    </source>
</evidence>
<evidence type="ECO:0000256" key="3">
    <source>
        <dbReference type="ARBA" id="ARBA00023163"/>
    </source>
</evidence>
<name>A0A6N6JLR8_9RHOB</name>
<dbReference type="SMART" id="SM00421">
    <property type="entry name" value="HTH_LUXR"/>
    <property type="match status" value="1"/>
</dbReference>
<protein>
    <recommendedName>
        <fullName evidence="4">HTH luxR-type domain-containing protein</fullName>
    </recommendedName>
</protein>
<feature type="domain" description="HTH luxR-type" evidence="4">
    <location>
        <begin position="415"/>
        <end position="479"/>
    </location>
</feature>
<dbReference type="Gene3D" id="1.10.3210.10">
    <property type="entry name" value="Hypothetical protein af1432"/>
    <property type="match status" value="2"/>
</dbReference>
<dbReference type="GO" id="GO:0003677">
    <property type="term" value="F:DNA binding"/>
    <property type="evidence" value="ECO:0007669"/>
    <property type="project" value="UniProtKB-KW"/>
</dbReference>
<dbReference type="Gene3D" id="1.10.10.10">
    <property type="entry name" value="Winged helix-like DNA-binding domain superfamily/Winged helix DNA-binding domain"/>
    <property type="match status" value="1"/>
</dbReference>
<accession>A0A6N6JLR8</accession>
<dbReference type="InterPro" id="IPR016032">
    <property type="entry name" value="Sig_transdc_resp-reg_C-effctor"/>
</dbReference>
<dbReference type="PRINTS" id="PR00038">
    <property type="entry name" value="HTHLUXR"/>
</dbReference>
<proteinExistence type="predicted"/>
<dbReference type="PANTHER" id="PTHR44688">
    <property type="entry name" value="DNA-BINDING TRANSCRIPTIONAL ACTIVATOR DEVR_DOSR"/>
    <property type="match status" value="1"/>
</dbReference>
<dbReference type="RefSeq" id="WP_159810618.1">
    <property type="nucleotide sequence ID" value="NZ_BLJE01000007.1"/>
</dbReference>
<dbReference type="CDD" id="cd06170">
    <property type="entry name" value="LuxR_C_like"/>
    <property type="match status" value="1"/>
</dbReference>
<dbReference type="Proteomes" id="UP000436822">
    <property type="component" value="Unassembled WGS sequence"/>
</dbReference>
<keyword evidence="6" id="KW-1185">Reference proteome</keyword>
<sequence>MKTQSLNHEVLAALAFAGDLSMGQPPEHSPAVACLAEKIATEFGASEAVKRCTVQLSLVRWAGCTANAREFSDLLGDDVRGRAQMIADRNPFVDADPPAGSLHAAIEPLALAHCEATAILSERIGLLPEVAESVMDIFEAWDGSGLPSGKSGEDIAEAAQYVALAGDAEVFSRTYGVPHACVLISSRAGKRYDTSLAQKAAIRLPAWIEELKSIDLLDVSISSVGETNRPELSGESAALILGDFTDIKVPGHEGCCRVAVEIVEKVVPKLGLENAVSKLKIAAAVAGIGRVAVSNTKLSLSSEASLLVPHWTERILSRIPEFGAAIKLAGQAYERLDGRGLGKGLAAQSLSLEARLIQVVRAVVEAPDCIVEGKIKVEAIRSMFASEAYAGGFDERIIEAVLVSLGSKRKRSKFHANEELLTPRETEVLQQLATGVPNKQIARDLGVSPKTVSTHLERIYLKLDVRTRAAATLKALEMGQFSKH</sequence>
<dbReference type="PROSITE" id="PS00622">
    <property type="entry name" value="HTH_LUXR_1"/>
    <property type="match status" value="1"/>
</dbReference>
<reference evidence="5 6" key="1">
    <citation type="submission" date="2019-12" db="EMBL/GenBank/DDBJ databases">
        <title>Litoreibacter badius sp. nov., a novel bacteriochlorophyll a-containing bacterium in the genus Litoreibacter.</title>
        <authorList>
            <person name="Kanamuro M."/>
            <person name="Takabe Y."/>
            <person name="Mori K."/>
            <person name="Takaichi S."/>
            <person name="Hanada S."/>
        </authorList>
    </citation>
    <scope>NUCLEOTIDE SEQUENCE [LARGE SCALE GENOMIC DNA]</scope>
    <source>
        <strain evidence="5 6">K6</strain>
    </source>
</reference>
<evidence type="ECO:0000256" key="2">
    <source>
        <dbReference type="ARBA" id="ARBA00023125"/>
    </source>
</evidence>
<dbReference type="PANTHER" id="PTHR44688:SF16">
    <property type="entry name" value="DNA-BINDING TRANSCRIPTIONAL ACTIVATOR DEVR_DOSR"/>
    <property type="match status" value="1"/>
</dbReference>
<dbReference type="OrthoDB" id="9782655at2"/>
<evidence type="ECO:0000313" key="5">
    <source>
        <dbReference type="EMBL" id="GFE67025.1"/>
    </source>
</evidence>
<dbReference type="PROSITE" id="PS50043">
    <property type="entry name" value="HTH_LUXR_2"/>
    <property type="match status" value="1"/>
</dbReference>
<dbReference type="Pfam" id="PF00196">
    <property type="entry name" value="GerE"/>
    <property type="match status" value="1"/>
</dbReference>
<keyword evidence="2" id="KW-0238">DNA-binding</keyword>
<dbReference type="InterPro" id="IPR000792">
    <property type="entry name" value="Tscrpt_reg_LuxR_C"/>
</dbReference>
<evidence type="ECO:0000313" key="6">
    <source>
        <dbReference type="Proteomes" id="UP000436822"/>
    </source>
</evidence>
<dbReference type="EMBL" id="BLJE01000007">
    <property type="protein sequence ID" value="GFE67025.1"/>
    <property type="molecule type" value="Genomic_DNA"/>
</dbReference>
<gene>
    <name evidence="5" type="ORF">KIN_40990</name>
</gene>